<keyword evidence="14" id="KW-1185">Reference proteome</keyword>
<keyword evidence="8 11" id="KW-0862">Zinc</keyword>
<accession>A0ABR3F8W7</accession>
<evidence type="ECO:0000256" key="5">
    <source>
        <dbReference type="ARBA" id="ARBA00022670"/>
    </source>
</evidence>
<dbReference type="InterPro" id="IPR001842">
    <property type="entry name" value="Peptidase_M36"/>
</dbReference>
<comment type="cofactor">
    <cofactor evidence="1 11">
        <name>Zn(2+)</name>
        <dbReference type="ChEBI" id="CHEBI:29105"/>
    </cofactor>
</comment>
<feature type="signal peptide" evidence="11">
    <location>
        <begin position="1"/>
        <end position="20"/>
    </location>
</feature>
<dbReference type="PANTHER" id="PTHR33478">
    <property type="entry name" value="EXTRACELLULAR METALLOPROTEINASE MEP"/>
    <property type="match status" value="1"/>
</dbReference>
<evidence type="ECO:0000256" key="6">
    <source>
        <dbReference type="ARBA" id="ARBA00022723"/>
    </source>
</evidence>
<keyword evidence="9 11" id="KW-0482">Metalloprotease</keyword>
<evidence type="ECO:0000256" key="2">
    <source>
        <dbReference type="ARBA" id="ARBA00004613"/>
    </source>
</evidence>
<feature type="chain" id="PRO_5044956092" description="Extracellular metalloproteinase" evidence="11">
    <location>
        <begin position="21"/>
        <end position="616"/>
    </location>
</feature>
<evidence type="ECO:0000313" key="14">
    <source>
        <dbReference type="Proteomes" id="UP001465976"/>
    </source>
</evidence>
<comment type="caution">
    <text evidence="13">The sequence shown here is derived from an EMBL/GenBank/DDBJ whole genome shotgun (WGS) entry which is preliminary data.</text>
</comment>
<evidence type="ECO:0000256" key="3">
    <source>
        <dbReference type="ARBA" id="ARBA00006006"/>
    </source>
</evidence>
<evidence type="ECO:0000256" key="11">
    <source>
        <dbReference type="RuleBase" id="RU364017"/>
    </source>
</evidence>
<dbReference type="Proteomes" id="UP001465976">
    <property type="component" value="Unassembled WGS sequence"/>
</dbReference>
<keyword evidence="11" id="KW-0732">Signal</keyword>
<evidence type="ECO:0000256" key="8">
    <source>
        <dbReference type="ARBA" id="ARBA00022833"/>
    </source>
</evidence>
<dbReference type="InterPro" id="IPR027268">
    <property type="entry name" value="Peptidase_M4/M1_CTD_sf"/>
</dbReference>
<feature type="region of interest" description="Disordered" evidence="12">
    <location>
        <begin position="379"/>
        <end position="401"/>
    </location>
</feature>
<evidence type="ECO:0000256" key="7">
    <source>
        <dbReference type="ARBA" id="ARBA00022801"/>
    </source>
</evidence>
<dbReference type="EMBL" id="JBAHYK010000727">
    <property type="protein sequence ID" value="KAL0571705.1"/>
    <property type="molecule type" value="Genomic_DNA"/>
</dbReference>
<evidence type="ECO:0000256" key="4">
    <source>
        <dbReference type="ARBA" id="ARBA00022525"/>
    </source>
</evidence>
<keyword evidence="7 11" id="KW-0378">Hydrolase</keyword>
<dbReference type="InterPro" id="IPR050371">
    <property type="entry name" value="Fungal_virulence_M36"/>
</dbReference>
<comment type="similarity">
    <text evidence="3 11">Belongs to the peptidase M36 family.</text>
</comment>
<reference evidence="13 14" key="1">
    <citation type="submission" date="2024-02" db="EMBL/GenBank/DDBJ databases">
        <title>A draft genome for the cacao thread blight pathogen Marasmius crinis-equi.</title>
        <authorList>
            <person name="Cohen S.P."/>
            <person name="Baruah I.K."/>
            <person name="Amoako-Attah I."/>
            <person name="Bukari Y."/>
            <person name="Meinhardt L.W."/>
            <person name="Bailey B.A."/>
        </authorList>
    </citation>
    <scope>NUCLEOTIDE SEQUENCE [LARGE SCALE GENOMIC DNA]</scope>
    <source>
        <strain evidence="13 14">GH-76</strain>
    </source>
</reference>
<dbReference type="PANTHER" id="PTHR33478:SF1">
    <property type="entry name" value="EXTRACELLULAR METALLOPROTEINASE MEP"/>
    <property type="match status" value="1"/>
</dbReference>
<dbReference type="CDD" id="cd09596">
    <property type="entry name" value="M36"/>
    <property type="match status" value="1"/>
</dbReference>
<organism evidence="13 14">
    <name type="scientific">Marasmius crinis-equi</name>
    <dbReference type="NCBI Taxonomy" id="585013"/>
    <lineage>
        <taxon>Eukaryota</taxon>
        <taxon>Fungi</taxon>
        <taxon>Dikarya</taxon>
        <taxon>Basidiomycota</taxon>
        <taxon>Agaricomycotina</taxon>
        <taxon>Agaricomycetes</taxon>
        <taxon>Agaricomycetidae</taxon>
        <taxon>Agaricales</taxon>
        <taxon>Marasmiineae</taxon>
        <taxon>Marasmiaceae</taxon>
        <taxon>Marasmius</taxon>
    </lineage>
</organism>
<dbReference type="Gene3D" id="1.10.390.10">
    <property type="entry name" value="Neutral Protease Domain 2"/>
    <property type="match status" value="2"/>
</dbReference>
<feature type="compositionally biased region" description="Basic and acidic residues" evidence="12">
    <location>
        <begin position="382"/>
        <end position="393"/>
    </location>
</feature>
<proteinExistence type="inferred from homology"/>
<evidence type="ECO:0000256" key="1">
    <source>
        <dbReference type="ARBA" id="ARBA00001947"/>
    </source>
</evidence>
<dbReference type="Pfam" id="PF02128">
    <property type="entry name" value="Peptidase_M36"/>
    <property type="match status" value="2"/>
</dbReference>
<evidence type="ECO:0000256" key="10">
    <source>
        <dbReference type="ARBA" id="ARBA00023145"/>
    </source>
</evidence>
<evidence type="ECO:0000256" key="9">
    <source>
        <dbReference type="ARBA" id="ARBA00023049"/>
    </source>
</evidence>
<protein>
    <recommendedName>
        <fullName evidence="11">Extracellular metalloproteinase</fullName>
        <ecNumber evidence="11">3.4.24.-</ecNumber>
    </recommendedName>
    <alternativeName>
        <fullName evidence="11">Fungalysin</fullName>
    </alternativeName>
</protein>
<keyword evidence="4 11" id="KW-0964">Secreted</keyword>
<keyword evidence="10 11" id="KW-0865">Zymogen</keyword>
<evidence type="ECO:0000256" key="12">
    <source>
        <dbReference type="SAM" id="MobiDB-lite"/>
    </source>
</evidence>
<keyword evidence="5 11" id="KW-0645">Protease</keyword>
<sequence>MHGHGLVLAVLLFTLSISCAHPHPHPTAHTHATHRRRTVGRRGLEVEVESYHPISVFHTSRTRSLHGKRHRTAFATHEHGNGSFTDAVVAYVQAESGVGVGVRYRTSYTSGDGDGDGDRHHVYLQQEHEGVPFANAVANIVIKNGGGGGDGEISAFGSSFVRVEPTSIAPSTPSYPLHLAIANAEALLDGKYNGHPTSLEYLVRPDGGVCLTYVVQVQTDEEEGEGEWEWYQAFVDAHSGNVVSVHSFVKRASYKVIPIQKQATGRGIGDAFEMVVDPEDVEASPLGWHDDGSTSNGGKKYVTTKGNNVLAGTWLNDESAIRETRQSRDGLVFDYEYDNETQEVDAARTQAFYVANKFHDVMYRYGFTEGAANFQRVNFEGEGGKGKGKEKGKGKGKGGDPVVIVVRDPSRRNNAHFATPPEYGPDRDGVFDNSVVIHELAHGVSGRLTGGGTGTCLETLEASGLSEGWSDAIAEWVQQTDAEVKDHIMFPYVSGDEKRGAREHPYSVDSKVNPLRANMLHIIFATLVKEHGFSSTAHTDPTGTAGNVVFLHIIMDGMALQPCNPTFIAARDAIIQADEDRYGGKHECLLWRAFASRGLGLGAVSYRDDGTVPEGC</sequence>
<evidence type="ECO:0000313" key="13">
    <source>
        <dbReference type="EMBL" id="KAL0571705.1"/>
    </source>
</evidence>
<keyword evidence="6 11" id="KW-0479">Metal-binding</keyword>
<dbReference type="SUPFAM" id="SSF55486">
    <property type="entry name" value="Metalloproteases ('zincins'), catalytic domain"/>
    <property type="match status" value="1"/>
</dbReference>
<dbReference type="Gene3D" id="3.10.170.10">
    <property type="match status" value="1"/>
</dbReference>
<dbReference type="EC" id="3.4.24.-" evidence="11"/>
<name>A0ABR3F8W7_9AGAR</name>
<comment type="subcellular location">
    <subcellularLocation>
        <location evidence="2 11">Secreted</location>
    </subcellularLocation>
</comment>
<gene>
    <name evidence="13" type="ORF">V5O48_010245</name>
</gene>